<accession>A0ABU9M8D8</accession>
<dbReference type="Gene3D" id="1.10.238.160">
    <property type="match status" value="1"/>
</dbReference>
<dbReference type="EMBL" id="JBCFXD010000007">
    <property type="protein sequence ID" value="MEL7559797.1"/>
    <property type="molecule type" value="Genomic_DNA"/>
</dbReference>
<dbReference type="Pfam" id="PF05930">
    <property type="entry name" value="Phage_AlpA"/>
    <property type="match status" value="1"/>
</dbReference>
<dbReference type="RefSeq" id="WP_071557701.1">
    <property type="nucleotide sequence ID" value="NZ_JBCFXD010000007.1"/>
</dbReference>
<protein>
    <submittedName>
        <fullName evidence="1">AlpA family transcriptional regulator</fullName>
    </submittedName>
</protein>
<evidence type="ECO:0000313" key="2">
    <source>
        <dbReference type="Proteomes" id="UP001467669"/>
    </source>
</evidence>
<evidence type="ECO:0000313" key="1">
    <source>
        <dbReference type="EMBL" id="MEL7559797.1"/>
    </source>
</evidence>
<dbReference type="PANTHER" id="PTHR36154">
    <property type="entry name" value="DNA-BINDING TRANSCRIPTIONAL ACTIVATOR ALPA"/>
    <property type="match status" value="1"/>
</dbReference>
<proteinExistence type="predicted"/>
<dbReference type="Proteomes" id="UP001467669">
    <property type="component" value="Unassembled WGS sequence"/>
</dbReference>
<organism evidence="1 2">
    <name type="scientific">Stutzerimonas chloritidismutans</name>
    <name type="common">Pseudomonas chloritidismutans</name>
    <dbReference type="NCBI Taxonomy" id="203192"/>
    <lineage>
        <taxon>Bacteria</taxon>
        <taxon>Pseudomonadati</taxon>
        <taxon>Pseudomonadota</taxon>
        <taxon>Gammaproteobacteria</taxon>
        <taxon>Pseudomonadales</taxon>
        <taxon>Pseudomonadaceae</taxon>
        <taxon>Stutzerimonas</taxon>
    </lineage>
</organism>
<name>A0ABU9M8D8_STUCH</name>
<gene>
    <name evidence="1" type="ORF">AAGW23_13235</name>
</gene>
<comment type="caution">
    <text evidence="1">The sequence shown here is derived from an EMBL/GenBank/DDBJ whole genome shotgun (WGS) entry which is preliminary data.</text>
</comment>
<dbReference type="PANTHER" id="PTHR36154:SF1">
    <property type="entry name" value="DNA-BINDING TRANSCRIPTIONAL ACTIVATOR ALPA"/>
    <property type="match status" value="1"/>
</dbReference>
<dbReference type="InterPro" id="IPR010260">
    <property type="entry name" value="AlpA"/>
</dbReference>
<dbReference type="InterPro" id="IPR052931">
    <property type="entry name" value="Prophage_regulatory_activator"/>
</dbReference>
<keyword evidence="2" id="KW-1185">Reference proteome</keyword>
<sequence>MDQRNSQMRILRIKQVQERVGLSRSTIYDRINERSPRYDPEFPKPAKLGAYAVGWLEESINEWINKRVKGSV</sequence>
<reference evidence="1 2" key="1">
    <citation type="submission" date="2024-04" db="EMBL/GenBank/DDBJ databases">
        <title>Draft Genome Sequence of Isolates Cultured from Underwater Hawaii Seamounts in the North Pacific Ocean.</title>
        <authorList>
            <person name="Sharma I."/>
            <person name="Darden B."/>
            <person name="Creggett J."/>
            <person name="Taylor S."/>
            <person name="Grant M.P."/>
            <person name="Scott J."/>
            <person name="Attles S."/>
            <person name="Walker S."/>
            <person name="Johnson G."/>
            <person name="St. Cloud C."/>
        </authorList>
    </citation>
    <scope>NUCLEOTIDE SEQUENCE [LARGE SCALE GENOMIC DNA]</scope>
    <source>
        <strain evidence="1 2">03GJ23</strain>
    </source>
</reference>